<accession>A0AAP2DHF8</accession>
<evidence type="ECO:0000313" key="2">
    <source>
        <dbReference type="Proteomes" id="UP001319200"/>
    </source>
</evidence>
<keyword evidence="2" id="KW-1185">Reference proteome</keyword>
<evidence type="ECO:0000313" key="1">
    <source>
        <dbReference type="EMBL" id="MBT1696436.1"/>
    </source>
</evidence>
<dbReference type="InterPro" id="IPR014917">
    <property type="entry name" value="DUF1800"/>
</dbReference>
<organism evidence="1 2">
    <name type="scientific">Chryseosolibacter histidini</name>
    <dbReference type="NCBI Taxonomy" id="2782349"/>
    <lineage>
        <taxon>Bacteria</taxon>
        <taxon>Pseudomonadati</taxon>
        <taxon>Bacteroidota</taxon>
        <taxon>Cytophagia</taxon>
        <taxon>Cytophagales</taxon>
        <taxon>Chryseotaleaceae</taxon>
        <taxon>Chryseosolibacter</taxon>
    </lineage>
</organism>
<dbReference type="AlphaFoldDB" id="A0AAP2DHF8"/>
<dbReference type="RefSeq" id="WP_254161718.1">
    <property type="nucleotide sequence ID" value="NZ_JAHESF010000004.1"/>
</dbReference>
<gene>
    <name evidence="1" type="ORF">KK083_06090</name>
</gene>
<dbReference type="EMBL" id="JAHESF010000004">
    <property type="protein sequence ID" value="MBT1696436.1"/>
    <property type="molecule type" value="Genomic_DNA"/>
</dbReference>
<protein>
    <submittedName>
        <fullName evidence="1">DUF1800 family protein</fullName>
    </submittedName>
</protein>
<sequence>MDQKFRHLYNRAAFGVYPGMSVDDTAKNFAGMLAAAAGQKTISIVNNYREEMALAGAKEDPERRKALKDQVKQDQVLLNTTWIGQMEDRSLVLREKMTLFWHDHFACRVRSPYLAQQQNNTLRTHALGSFSDLLMAVSKDAAMLQFLNNQQNKKDSPNENFARELMELFTLGRAQYSEDDIRNAARAFTGWAFNPQTGEFVFRQRAHDDGVKTFRGKTGNFSGEDIIAMILEDRKTAHFIALSLWQFFADSAAADEEVVNDLAKSFYDSGYNISLLLGKMFAGTAFNNAQCMGNRIKSPVELIVGAMVHTGGKFNNPANLLFLQRAMGQVLFQPPNVGGWPRDKAWIDSSSLAFRMSLPAVLLQNSETEFETKDDGDVNNVTNSFDNARRISFSVDWQKLGSIFMKSNAADCLAAIAEHLMARPVSATNMKIVQERVGKSKEDQEFVRNAFIAFMSLPEYQLS</sequence>
<comment type="caution">
    <text evidence="1">The sequence shown here is derived from an EMBL/GenBank/DDBJ whole genome shotgun (WGS) entry which is preliminary data.</text>
</comment>
<proteinExistence type="predicted"/>
<dbReference type="Pfam" id="PF08811">
    <property type="entry name" value="DUF1800"/>
    <property type="match status" value="1"/>
</dbReference>
<name>A0AAP2DHF8_9BACT</name>
<reference evidence="1 2" key="1">
    <citation type="submission" date="2021-05" db="EMBL/GenBank/DDBJ databases">
        <title>A Polyphasic approach of four new species of the genus Ohtaekwangia: Ohtaekwangia histidinii sp. nov., Ohtaekwangia cretensis sp. nov., Ohtaekwangia indiensis sp. nov., Ohtaekwangia reichenbachii sp. nov. from diverse environment.</title>
        <authorList>
            <person name="Octaviana S."/>
        </authorList>
    </citation>
    <scope>NUCLEOTIDE SEQUENCE [LARGE SCALE GENOMIC DNA]</scope>
    <source>
        <strain evidence="1 2">PWU4</strain>
    </source>
</reference>
<dbReference type="Proteomes" id="UP001319200">
    <property type="component" value="Unassembled WGS sequence"/>
</dbReference>